<evidence type="ECO:0000256" key="8">
    <source>
        <dbReference type="ARBA" id="ARBA00023251"/>
    </source>
</evidence>
<comment type="similarity">
    <text evidence="2">Belongs to the drug/metabolite transporter (DMT) superfamily. Small multidrug resistance (SMR) (TC 2.A.7.1) family. Mmr subfamily.</text>
</comment>
<organism evidence="12 13">
    <name type="scientific">Prescottella agglutinans</name>
    <dbReference type="NCBI Taxonomy" id="1644129"/>
    <lineage>
        <taxon>Bacteria</taxon>
        <taxon>Bacillati</taxon>
        <taxon>Actinomycetota</taxon>
        <taxon>Actinomycetes</taxon>
        <taxon>Mycobacteriales</taxon>
        <taxon>Nocardiaceae</taxon>
        <taxon>Prescottella</taxon>
    </lineage>
</organism>
<evidence type="ECO:0000256" key="4">
    <source>
        <dbReference type="ARBA" id="ARBA00022475"/>
    </source>
</evidence>
<feature type="transmembrane region" description="Helical" evidence="11">
    <location>
        <begin position="33"/>
        <end position="53"/>
    </location>
</feature>
<proteinExistence type="inferred from homology"/>
<keyword evidence="7 11" id="KW-0472">Membrane</keyword>
<evidence type="ECO:0000256" key="10">
    <source>
        <dbReference type="SAM" id="MobiDB-lite"/>
    </source>
</evidence>
<feature type="transmembrane region" description="Helical" evidence="11">
    <location>
        <begin position="60"/>
        <end position="81"/>
    </location>
</feature>
<evidence type="ECO:0000313" key="13">
    <source>
        <dbReference type="Proteomes" id="UP001160334"/>
    </source>
</evidence>
<sequence length="132" mass="13803">MYFVAMRWWLLVGAIVCEVVATLSLRAATDRPAWYPLVVTGYLASFGFLSAVLRRMPVGVAYGIWGACGITITAVAAALIFGDALTLLMGIGIALVIAGVLVVELGAQSAEKSQADADADADADAKPRESVQ</sequence>
<accession>A0ABT6M8L5</accession>
<dbReference type="Proteomes" id="UP001160334">
    <property type="component" value="Unassembled WGS sequence"/>
</dbReference>
<comment type="caution">
    <text evidence="12">The sequence shown here is derived from an EMBL/GenBank/DDBJ whole genome shotgun (WGS) entry which is preliminary data.</text>
</comment>
<dbReference type="EMBL" id="JARXVC010000004">
    <property type="protein sequence ID" value="MDH6280647.1"/>
    <property type="molecule type" value="Genomic_DNA"/>
</dbReference>
<keyword evidence="3" id="KW-0813">Transport</keyword>
<dbReference type="Pfam" id="PF00893">
    <property type="entry name" value="Multi_Drug_Res"/>
    <property type="match status" value="1"/>
</dbReference>
<feature type="transmembrane region" description="Helical" evidence="11">
    <location>
        <begin position="7"/>
        <end position="27"/>
    </location>
</feature>
<feature type="transmembrane region" description="Helical" evidence="11">
    <location>
        <begin position="87"/>
        <end position="107"/>
    </location>
</feature>
<evidence type="ECO:0000256" key="3">
    <source>
        <dbReference type="ARBA" id="ARBA00022448"/>
    </source>
</evidence>
<evidence type="ECO:0000256" key="6">
    <source>
        <dbReference type="ARBA" id="ARBA00022989"/>
    </source>
</evidence>
<evidence type="ECO:0000256" key="1">
    <source>
        <dbReference type="ARBA" id="ARBA00004651"/>
    </source>
</evidence>
<dbReference type="Gene3D" id="1.10.3730.20">
    <property type="match status" value="1"/>
</dbReference>
<name>A0ABT6M8L5_9NOCA</name>
<reference evidence="12 13" key="1">
    <citation type="submission" date="2023-04" db="EMBL/GenBank/DDBJ databases">
        <title>Forest soil microbial communities from Buena Vista Peninsula, Colon Province, Panama.</title>
        <authorList>
            <person name="Bouskill N."/>
        </authorList>
    </citation>
    <scope>NUCLEOTIDE SEQUENCE [LARGE SCALE GENOMIC DNA]</scope>
    <source>
        <strain evidence="12 13">CFH S0262</strain>
    </source>
</reference>
<evidence type="ECO:0000256" key="11">
    <source>
        <dbReference type="SAM" id="Phobius"/>
    </source>
</evidence>
<dbReference type="InterPro" id="IPR000390">
    <property type="entry name" value="Small_drug/metabolite_transptr"/>
</dbReference>
<protein>
    <submittedName>
        <fullName evidence="12">Small multidrug resistance pump</fullName>
    </submittedName>
</protein>
<keyword evidence="6 11" id="KW-1133">Transmembrane helix</keyword>
<feature type="region of interest" description="Disordered" evidence="10">
    <location>
        <begin position="111"/>
        <end position="132"/>
    </location>
</feature>
<comment type="subcellular location">
    <subcellularLocation>
        <location evidence="1 9">Cell membrane</location>
        <topology evidence="1 9">Multi-pass membrane protein</topology>
    </subcellularLocation>
</comment>
<evidence type="ECO:0000256" key="5">
    <source>
        <dbReference type="ARBA" id="ARBA00022692"/>
    </source>
</evidence>
<evidence type="ECO:0000256" key="9">
    <source>
        <dbReference type="RuleBase" id="RU003942"/>
    </source>
</evidence>
<dbReference type="InterPro" id="IPR037185">
    <property type="entry name" value="EmrE-like"/>
</dbReference>
<keyword evidence="4" id="KW-1003">Cell membrane</keyword>
<keyword evidence="5 9" id="KW-0812">Transmembrane</keyword>
<evidence type="ECO:0000256" key="7">
    <source>
        <dbReference type="ARBA" id="ARBA00023136"/>
    </source>
</evidence>
<dbReference type="PANTHER" id="PTHR30561:SF1">
    <property type="entry name" value="MULTIDRUG TRANSPORTER EMRE"/>
    <property type="match status" value="1"/>
</dbReference>
<evidence type="ECO:0000256" key="2">
    <source>
        <dbReference type="ARBA" id="ARBA00007822"/>
    </source>
</evidence>
<dbReference type="InterPro" id="IPR045324">
    <property type="entry name" value="Small_multidrug_res"/>
</dbReference>
<dbReference type="SUPFAM" id="SSF103481">
    <property type="entry name" value="Multidrug resistance efflux transporter EmrE"/>
    <property type="match status" value="1"/>
</dbReference>
<evidence type="ECO:0000313" key="12">
    <source>
        <dbReference type="EMBL" id="MDH6280647.1"/>
    </source>
</evidence>
<gene>
    <name evidence="12" type="ORF">M2280_001860</name>
</gene>
<dbReference type="PANTHER" id="PTHR30561">
    <property type="entry name" value="SMR FAMILY PROTON-DEPENDENT DRUG EFFLUX TRANSPORTER SUGE"/>
    <property type="match status" value="1"/>
</dbReference>
<keyword evidence="8" id="KW-0046">Antibiotic resistance</keyword>
<feature type="compositionally biased region" description="Basic and acidic residues" evidence="10">
    <location>
        <begin position="123"/>
        <end position="132"/>
    </location>
</feature>
<keyword evidence="13" id="KW-1185">Reference proteome</keyword>